<feature type="chain" id="PRO_5045564036" evidence="1">
    <location>
        <begin position="25"/>
        <end position="429"/>
    </location>
</feature>
<dbReference type="Proteomes" id="UP001147700">
    <property type="component" value="Unassembled WGS sequence"/>
</dbReference>
<dbReference type="InterPro" id="IPR023346">
    <property type="entry name" value="Lysozyme-like_dom_sf"/>
</dbReference>
<feature type="signal peptide" evidence="1">
    <location>
        <begin position="1"/>
        <end position="24"/>
    </location>
</feature>
<evidence type="ECO:0000259" key="2">
    <source>
        <dbReference type="Pfam" id="PF01464"/>
    </source>
</evidence>
<feature type="domain" description="Transglycosylase SLT" evidence="2">
    <location>
        <begin position="182"/>
        <end position="232"/>
    </location>
</feature>
<accession>A0ABT4RK36</accession>
<gene>
    <name evidence="3" type="ORF">OJ962_15535</name>
</gene>
<proteinExistence type="predicted"/>
<protein>
    <submittedName>
        <fullName evidence="3">Lytic transglycosylase domain-containing protein</fullName>
    </submittedName>
</protein>
<dbReference type="Gene3D" id="1.10.530.10">
    <property type="match status" value="1"/>
</dbReference>
<evidence type="ECO:0000313" key="3">
    <source>
        <dbReference type="EMBL" id="MDA0138915.1"/>
    </source>
</evidence>
<evidence type="ECO:0000313" key="4">
    <source>
        <dbReference type="Proteomes" id="UP001147700"/>
    </source>
</evidence>
<dbReference type="RefSeq" id="WP_202954489.1">
    <property type="nucleotide sequence ID" value="NZ_JAPCID010000020.1"/>
</dbReference>
<dbReference type="InterPro" id="IPR008258">
    <property type="entry name" value="Transglycosylase_SLT_dom_1"/>
</dbReference>
<reference evidence="3" key="1">
    <citation type="submission" date="2022-10" db="EMBL/GenBank/DDBJ databases">
        <title>The WGS of Solirubrobacter sp. CPCC 204708.</title>
        <authorList>
            <person name="Jiang Z."/>
        </authorList>
    </citation>
    <scope>NUCLEOTIDE SEQUENCE</scope>
    <source>
        <strain evidence="3">CPCC 204708</strain>
    </source>
</reference>
<dbReference type="SUPFAM" id="SSF53955">
    <property type="entry name" value="Lysozyme-like"/>
    <property type="match status" value="1"/>
</dbReference>
<evidence type="ECO:0000256" key="1">
    <source>
        <dbReference type="SAM" id="SignalP"/>
    </source>
</evidence>
<organism evidence="3 4">
    <name type="scientific">Solirubrobacter deserti</name>
    <dbReference type="NCBI Taxonomy" id="2282478"/>
    <lineage>
        <taxon>Bacteria</taxon>
        <taxon>Bacillati</taxon>
        <taxon>Actinomycetota</taxon>
        <taxon>Thermoleophilia</taxon>
        <taxon>Solirubrobacterales</taxon>
        <taxon>Solirubrobacteraceae</taxon>
        <taxon>Solirubrobacter</taxon>
    </lineage>
</organism>
<sequence>MLRLRIALLAAVLFVGAAALLVYQADDPDENVQVIPTPPGAERGEPVADPFAWSAERSDELTRRAAAGTSRVLYTRSPGGAAETAARVARFREPVEAAAREAGVNPDLLEGLVFLESAGRPDVLAPGGIESAAGLTQILAETGQNLLDMDIDLERSRSYTRRLETAQREANGPRIRALTRARARVDDRFDPAKALAGTARYLKLALAEFDGREDLALVSYHMGMGNLNNVLEAFGGGPRPYVELYFDSNPRRHRAAHDLLVGFGDDSSNYYWKLLAARDVMRAHRQDPEALRRTAAERVQDASGRGRLLAGAPRGDLGTLNATPENTGLEVAPELELRDEAAAVAAYMGSEVRSILGSGALRITSATDGGWSFRVSRDYASERQALAFQYVLDRLTVLDVIAWSRAERTIRVTAGRDADVLTPLLDRLG</sequence>
<keyword evidence="4" id="KW-1185">Reference proteome</keyword>
<keyword evidence="1" id="KW-0732">Signal</keyword>
<dbReference type="EMBL" id="JAPCID010000020">
    <property type="protein sequence ID" value="MDA0138915.1"/>
    <property type="molecule type" value="Genomic_DNA"/>
</dbReference>
<comment type="caution">
    <text evidence="3">The sequence shown here is derived from an EMBL/GenBank/DDBJ whole genome shotgun (WGS) entry which is preliminary data.</text>
</comment>
<name>A0ABT4RK36_9ACTN</name>
<dbReference type="Pfam" id="PF01464">
    <property type="entry name" value="SLT"/>
    <property type="match status" value="1"/>
</dbReference>
<dbReference type="CDD" id="cd00254">
    <property type="entry name" value="LT-like"/>
    <property type="match status" value="1"/>
</dbReference>